<evidence type="ECO:0000313" key="2">
    <source>
        <dbReference type="EMBL" id="CEN55659.1"/>
    </source>
</evidence>
<protein>
    <submittedName>
        <fullName evidence="2">Transcriptional regulator, BolA protein family</fullName>
    </submittedName>
</protein>
<dbReference type="Pfam" id="PF01722">
    <property type="entry name" value="BolA"/>
    <property type="match status" value="1"/>
</dbReference>
<dbReference type="HOGENOM" id="CLU_109462_2_1_4"/>
<dbReference type="RefSeq" id="WP_045750897.1">
    <property type="nucleotide sequence ID" value="NZ_LN794158.1"/>
</dbReference>
<dbReference type="EMBL" id="LN794158">
    <property type="protein sequence ID" value="CEN55659.1"/>
    <property type="molecule type" value="Genomic_DNA"/>
</dbReference>
<accession>A0A0B7ITW0</accession>
<gene>
    <name evidence="2" type="ORF">BN1209_0616</name>
</gene>
<dbReference type="PANTHER" id="PTHR46230:SF7">
    <property type="entry name" value="BOLA-LIKE PROTEIN 1"/>
    <property type="match status" value="1"/>
</dbReference>
<dbReference type="KEGG" id="mbac:BN1209_0616"/>
<dbReference type="PANTHER" id="PTHR46230">
    <property type="match status" value="1"/>
</dbReference>
<sequence length="85" mass="9361">MNLIEEIKTRLQTLLPSELEIQDDSHLHAGHKGNGGGGHFTIKIISAEFNGKSQVARHRAIYQLMGDLIPKQIHALSIHAIASNE</sequence>
<dbReference type="AlphaFoldDB" id="A0A0B7ITW0"/>
<dbReference type="Gene3D" id="3.30.300.90">
    <property type="entry name" value="BolA-like"/>
    <property type="match status" value="1"/>
</dbReference>
<reference evidence="3" key="1">
    <citation type="submission" date="2014-12" db="EMBL/GenBank/DDBJ databases">
        <authorList>
            <person name="Salcher M.M."/>
        </authorList>
    </citation>
    <scope>NUCLEOTIDE SEQUENCE [LARGE SCALE GENOMIC DNA]</scope>
    <source>
        <strain evidence="3">MMS-10A-171</strain>
    </source>
</reference>
<organism evidence="2 3">
    <name type="scientific">Candidatus Methylopumilus turicensis</name>
    <dbReference type="NCBI Taxonomy" id="1581680"/>
    <lineage>
        <taxon>Bacteria</taxon>
        <taxon>Pseudomonadati</taxon>
        <taxon>Pseudomonadota</taxon>
        <taxon>Betaproteobacteria</taxon>
        <taxon>Nitrosomonadales</taxon>
        <taxon>Methylophilaceae</taxon>
        <taxon>Candidatus Methylopumilus</taxon>
    </lineage>
</organism>
<evidence type="ECO:0000313" key="3">
    <source>
        <dbReference type="Proteomes" id="UP000056322"/>
    </source>
</evidence>
<dbReference type="InterPro" id="IPR002634">
    <property type="entry name" value="BolA"/>
</dbReference>
<dbReference type="GO" id="GO:0016226">
    <property type="term" value="P:iron-sulfur cluster assembly"/>
    <property type="evidence" value="ECO:0007669"/>
    <property type="project" value="TreeGrafter"/>
</dbReference>
<dbReference type="STRING" id="1581680.BN1209_0616"/>
<proteinExistence type="inferred from homology"/>
<comment type="similarity">
    <text evidence="1">Belongs to the BolA/IbaG family.</text>
</comment>
<dbReference type="SUPFAM" id="SSF82657">
    <property type="entry name" value="BolA-like"/>
    <property type="match status" value="1"/>
</dbReference>
<dbReference type="Proteomes" id="UP000056322">
    <property type="component" value="Chromosome 1"/>
</dbReference>
<evidence type="ECO:0000256" key="1">
    <source>
        <dbReference type="RuleBase" id="RU003860"/>
    </source>
</evidence>
<keyword evidence="3" id="KW-1185">Reference proteome</keyword>
<name>A0A0B7ITW0_9PROT</name>
<dbReference type="PIRSF" id="PIRSF003113">
    <property type="entry name" value="BolA"/>
    <property type="match status" value="1"/>
</dbReference>
<dbReference type="OrthoDB" id="5296536at2"/>
<dbReference type="InterPro" id="IPR036065">
    <property type="entry name" value="BolA-like_sf"/>
</dbReference>